<dbReference type="STRING" id="64969.SAMN02745127_00845"/>
<keyword evidence="2" id="KW-1185">Reference proteome</keyword>
<dbReference type="Pfam" id="PF09481">
    <property type="entry name" value="CRISPR_Cse1"/>
    <property type="match status" value="1"/>
</dbReference>
<name>A0A1T4MLY2_9GAMM</name>
<sequence>MDNRFNLIDEPWIPVADFGRVSLKEVFSRPELRALGGNPVQKIALTKLLLAIAQAAATPKDDEHWLQMGWQGMADKCLSYLHQWHDSFYLYGEKPFLQMPEITRAKIRSFGVFSPEVATGNTTVLIESQTEKPLPPEEIAVLLVCQMGFSLGGKKSDNSIIMTEGYRLKLNQKGNPAVGVPGIFIGKRSLGKGKQAGGLLHSFWVGRHIAETLWVNLLSIEDIDSLPNISSIGSPPWECMPKGEDCEISKREKFSYLSHLVPVNKFCFIAEKGIHITDGIVYPDFSIGRIDPMNSVNITREKNTALWVNPQKRPWRELTSILQFVQGDSISGFETVLINKGLRRLKRFGSRFALWSGGVMVTTHTTGEQYAAGLDDYLQSELWLNIDELGTNLLSVLKSEIFELGNIQYQLSKSVERYFHAAGDPKPKDARKITKAKEAKATSENMFWQLCERQAQTLIDACDNSEEGRQQRLQLRKVFASYAYEVFDRTCPNHSARQMDAWAQSRPHFSNYLKAE</sequence>
<dbReference type="RefSeq" id="WP_078744445.1">
    <property type="nucleotide sequence ID" value="NZ_FUXG01000004.1"/>
</dbReference>
<dbReference type="Proteomes" id="UP000191418">
    <property type="component" value="Unassembled WGS sequence"/>
</dbReference>
<accession>A0A1T4MLY2</accession>
<dbReference type="AlphaFoldDB" id="A0A1T4MLY2"/>
<reference evidence="1 2" key="1">
    <citation type="submission" date="2017-01" db="EMBL/GenBank/DDBJ databases">
        <title>Genome Sequencing of a Marine Spirillum, Oceanospirillum multiglobuliferum ATCC 33336, from Japan.</title>
        <authorList>
            <person name="Carney J.G."/>
            <person name="Trachtenberg A.M."/>
            <person name="Rheaume B.A."/>
            <person name="Linnane J.D."/>
            <person name="Pitts N.L."/>
            <person name="Mykles D.L."/>
            <person name="Maclea K.S."/>
        </authorList>
    </citation>
    <scope>NUCLEOTIDE SEQUENCE [LARGE SCALE GENOMIC DNA]</scope>
    <source>
        <strain evidence="1 2">ATCC 33336</strain>
    </source>
</reference>
<protein>
    <submittedName>
        <fullName evidence="1">Type I-E CRISPR-associated protein Cse1/CasA</fullName>
    </submittedName>
</protein>
<proteinExistence type="predicted"/>
<organism evidence="1 2">
    <name type="scientific">Oceanospirillum multiglobuliferum</name>
    <dbReference type="NCBI Taxonomy" id="64969"/>
    <lineage>
        <taxon>Bacteria</taxon>
        <taxon>Pseudomonadati</taxon>
        <taxon>Pseudomonadota</taxon>
        <taxon>Gammaproteobacteria</taxon>
        <taxon>Oceanospirillales</taxon>
        <taxon>Oceanospirillaceae</taxon>
        <taxon>Oceanospirillum</taxon>
    </lineage>
</organism>
<evidence type="ECO:0000313" key="1">
    <source>
        <dbReference type="EMBL" id="OPX56963.1"/>
    </source>
</evidence>
<dbReference type="OrthoDB" id="5392377at2"/>
<dbReference type="InterPro" id="IPR013381">
    <property type="entry name" value="CRISPR-assoc_prot_Cse1"/>
</dbReference>
<comment type="caution">
    <text evidence="1">The sequence shown here is derived from an EMBL/GenBank/DDBJ whole genome shotgun (WGS) entry which is preliminary data.</text>
</comment>
<evidence type="ECO:0000313" key="2">
    <source>
        <dbReference type="Proteomes" id="UP000191418"/>
    </source>
</evidence>
<dbReference type="EMBL" id="MTSM01000001">
    <property type="protein sequence ID" value="OPX56963.1"/>
    <property type="molecule type" value="Genomic_DNA"/>
</dbReference>
<dbReference type="NCBIfam" id="TIGR02547">
    <property type="entry name" value="casA_cse1"/>
    <property type="match status" value="1"/>
</dbReference>
<gene>
    <name evidence="1" type="ORF">BTE48_00555</name>
</gene>